<keyword evidence="4 5" id="KW-0472">Membrane</keyword>
<dbReference type="InterPro" id="IPR045587">
    <property type="entry name" value="FKTN_N"/>
</dbReference>
<feature type="transmembrane region" description="Helical" evidence="5">
    <location>
        <begin position="7"/>
        <end position="28"/>
    </location>
</feature>
<dbReference type="PANTHER" id="PTHR15407:SF28">
    <property type="entry name" value="RIBITOL-5-PHOSPHATE TRANSFERASE FKTN"/>
    <property type="match status" value="1"/>
</dbReference>
<keyword evidence="3 5" id="KW-1133">Transmembrane helix</keyword>
<sequence>MKLKLKLRDLISIVFCGILIWCFIVGLFQQKLLESYLELFQTIDASEDIRNIVNKASVLQDRLFLIDKNILQRLNVTHTLSKRLFDKVRKNKPITFALLYPTNSSEQEHILFPILKAWEVGFWVETIINSKPKKFSMYHANLPLGFILRKGDRALIIEIVLLHEREGDFWWHGSFYQDIHYQSKLNNLKVFDKKEYFVLNEEGAFNKFSVQSVNVDDITLNVPDDIPLFLSESTKFIECNYELADKYYRTYGKDTTIRAQKFIHGVRKVLLRTKFILDELQVPFWISSGTLLGFHRQCDVIPYTRDVDIGVFIKYYKDEIKKKFLNSNMVLQFEYGNINDSYELSFVFGNIKLDIFFFYDDGENYWNGAHSTSYVNDELWMEKYKYIFPKFTLCWTEFLDLKVRIPCETETYIKANYGPDWFTPQPDWNYMKSPFNVVKMSIKRKDYLEHFKDAALLRTA</sequence>
<protein>
    <recommendedName>
        <fullName evidence="6">Ribitol-5-phosphate transferase FKTN N-terminal domain-containing protein</fullName>
    </recommendedName>
</protein>
<dbReference type="PANTHER" id="PTHR15407">
    <property type="entry name" value="FUKUTIN-RELATED"/>
    <property type="match status" value="1"/>
</dbReference>
<reference evidence="7" key="1">
    <citation type="journal article" date="2024" name="Gigascience">
        <title>Chromosome-level genome of the poultry shaft louse Menopon gallinae provides insight into the host-switching and adaptive evolution of parasitic lice.</title>
        <authorList>
            <person name="Xu Y."/>
            <person name="Ma L."/>
            <person name="Liu S."/>
            <person name="Liang Y."/>
            <person name="Liu Q."/>
            <person name="He Z."/>
            <person name="Tian L."/>
            <person name="Duan Y."/>
            <person name="Cai W."/>
            <person name="Li H."/>
            <person name="Song F."/>
        </authorList>
    </citation>
    <scope>NUCLEOTIDE SEQUENCE</scope>
    <source>
        <strain evidence="7">Cailab_2023a</strain>
    </source>
</reference>
<evidence type="ECO:0000313" key="7">
    <source>
        <dbReference type="EMBL" id="KAL0278297.1"/>
    </source>
</evidence>
<name>A0AAW2I875_9NEOP</name>
<comment type="caution">
    <text evidence="7">The sequence shown here is derived from an EMBL/GenBank/DDBJ whole genome shotgun (WGS) entry which is preliminary data.</text>
</comment>
<evidence type="ECO:0000256" key="3">
    <source>
        <dbReference type="ARBA" id="ARBA00022989"/>
    </source>
</evidence>
<evidence type="ECO:0000256" key="4">
    <source>
        <dbReference type="ARBA" id="ARBA00023136"/>
    </source>
</evidence>
<gene>
    <name evidence="7" type="ORF">PYX00_000154</name>
</gene>
<dbReference type="Pfam" id="PF19737">
    <property type="entry name" value="FKTN_N"/>
    <property type="match status" value="1"/>
</dbReference>
<dbReference type="GO" id="GO:0016020">
    <property type="term" value="C:membrane"/>
    <property type="evidence" value="ECO:0007669"/>
    <property type="project" value="UniProtKB-SubCell"/>
</dbReference>
<accession>A0AAW2I875</accession>
<dbReference type="InterPro" id="IPR009644">
    <property type="entry name" value="FKTN/MNN4/W02B3.4-1"/>
</dbReference>
<evidence type="ECO:0000256" key="5">
    <source>
        <dbReference type="SAM" id="Phobius"/>
    </source>
</evidence>
<evidence type="ECO:0000259" key="6">
    <source>
        <dbReference type="Pfam" id="PF19737"/>
    </source>
</evidence>
<evidence type="ECO:0000256" key="2">
    <source>
        <dbReference type="ARBA" id="ARBA00022692"/>
    </source>
</evidence>
<dbReference type="AlphaFoldDB" id="A0AAW2I875"/>
<keyword evidence="2 5" id="KW-0812">Transmembrane</keyword>
<evidence type="ECO:0000256" key="1">
    <source>
        <dbReference type="ARBA" id="ARBA00004167"/>
    </source>
</evidence>
<dbReference type="EMBL" id="JARGDH010000001">
    <property type="protein sequence ID" value="KAL0278297.1"/>
    <property type="molecule type" value="Genomic_DNA"/>
</dbReference>
<feature type="domain" description="Ribitol-5-phosphate transferase FKTN N-terminal" evidence="6">
    <location>
        <begin position="63"/>
        <end position="263"/>
    </location>
</feature>
<organism evidence="7">
    <name type="scientific">Menopon gallinae</name>
    <name type="common">poultry shaft louse</name>
    <dbReference type="NCBI Taxonomy" id="328185"/>
    <lineage>
        <taxon>Eukaryota</taxon>
        <taxon>Metazoa</taxon>
        <taxon>Ecdysozoa</taxon>
        <taxon>Arthropoda</taxon>
        <taxon>Hexapoda</taxon>
        <taxon>Insecta</taxon>
        <taxon>Pterygota</taxon>
        <taxon>Neoptera</taxon>
        <taxon>Paraneoptera</taxon>
        <taxon>Psocodea</taxon>
        <taxon>Troctomorpha</taxon>
        <taxon>Phthiraptera</taxon>
        <taxon>Amblycera</taxon>
        <taxon>Menoponidae</taxon>
        <taxon>Menopon</taxon>
    </lineage>
</organism>
<proteinExistence type="predicted"/>
<comment type="subcellular location">
    <subcellularLocation>
        <location evidence="1">Membrane</location>
        <topology evidence="1">Single-pass membrane protein</topology>
    </subcellularLocation>
</comment>